<sequence>MTQPPLSDLSEAERAPAFERFDLLCPGLEERDPLARKRGIALRTARRWAGQYRREGPSGLARQHARVAGATRAATANGCKDAARPSGPTAVRRGIRTAAGHEVIDRSMRQR</sequence>
<proteinExistence type="predicted"/>
<organism evidence="1">
    <name type="scientific">Singulisphaera sp. Ch08</name>
    <dbReference type="NCBI Taxonomy" id="3120278"/>
    <lineage>
        <taxon>Bacteria</taxon>
        <taxon>Pseudomonadati</taxon>
        <taxon>Planctomycetota</taxon>
        <taxon>Planctomycetia</taxon>
        <taxon>Isosphaerales</taxon>
        <taxon>Isosphaeraceae</taxon>
        <taxon>Singulisphaera</taxon>
    </lineage>
</organism>
<name>A0AAU7CLY0_9BACT</name>
<gene>
    <name evidence="1" type="ORF">V5E97_08445</name>
</gene>
<dbReference type="RefSeq" id="WP_406698901.1">
    <property type="nucleotide sequence ID" value="NZ_CP155447.1"/>
</dbReference>
<evidence type="ECO:0008006" key="2">
    <source>
        <dbReference type="Google" id="ProtNLM"/>
    </source>
</evidence>
<dbReference type="EMBL" id="CP155447">
    <property type="protein sequence ID" value="XBH06050.1"/>
    <property type="molecule type" value="Genomic_DNA"/>
</dbReference>
<accession>A0AAU7CLY0</accession>
<dbReference type="AlphaFoldDB" id="A0AAU7CLY0"/>
<reference evidence="1" key="1">
    <citation type="submission" date="2024-05" db="EMBL/GenBank/DDBJ databases">
        <title>Planctomycetes of the genus Singulisphaera possess chitinolytic capabilities.</title>
        <authorList>
            <person name="Ivanova A."/>
        </authorList>
    </citation>
    <scope>NUCLEOTIDE SEQUENCE</scope>
    <source>
        <strain evidence="1">Ch08T</strain>
    </source>
</reference>
<evidence type="ECO:0000313" key="1">
    <source>
        <dbReference type="EMBL" id="XBH06050.1"/>
    </source>
</evidence>
<protein>
    <recommendedName>
        <fullName evidence="2">Helix-turn-helix domain-containing protein</fullName>
    </recommendedName>
</protein>